<dbReference type="AlphaFoldDB" id="A0A1G7Z4V4"/>
<name>A0A1G7Z4V4_9FLAO</name>
<gene>
    <name evidence="1" type="ORF">SAMN04488027_11820</name>
</gene>
<keyword evidence="2" id="KW-1185">Reference proteome</keyword>
<dbReference type="InterPro" id="IPR029044">
    <property type="entry name" value="Nucleotide-diphossugar_trans"/>
</dbReference>
<dbReference type="RefSeq" id="WP_093370010.1">
    <property type="nucleotide sequence ID" value="NZ_FNCW01000018.1"/>
</dbReference>
<reference evidence="1 2" key="1">
    <citation type="submission" date="2016-10" db="EMBL/GenBank/DDBJ databases">
        <authorList>
            <person name="de Groot N.N."/>
        </authorList>
    </citation>
    <scope>NUCLEOTIDE SEQUENCE [LARGE SCALE GENOMIC DNA]</scope>
    <source>
        <strain evidence="1 2">DSM 19803</strain>
    </source>
</reference>
<evidence type="ECO:0000313" key="2">
    <source>
        <dbReference type="Proteomes" id="UP000199296"/>
    </source>
</evidence>
<accession>A0A1G7Z4V4</accession>
<organism evidence="1 2">
    <name type="scientific">Psychroflexus sediminis</name>
    <dbReference type="NCBI Taxonomy" id="470826"/>
    <lineage>
        <taxon>Bacteria</taxon>
        <taxon>Pseudomonadati</taxon>
        <taxon>Bacteroidota</taxon>
        <taxon>Flavobacteriia</taxon>
        <taxon>Flavobacteriales</taxon>
        <taxon>Flavobacteriaceae</taxon>
        <taxon>Psychroflexus</taxon>
    </lineage>
</organism>
<dbReference type="GO" id="GO:0016740">
    <property type="term" value="F:transferase activity"/>
    <property type="evidence" value="ECO:0007669"/>
    <property type="project" value="UniProtKB-KW"/>
</dbReference>
<evidence type="ECO:0000313" key="1">
    <source>
        <dbReference type="EMBL" id="SDH03704.1"/>
    </source>
</evidence>
<protein>
    <submittedName>
        <fullName evidence="1">Glycosyltransferase, GT2 family</fullName>
    </submittedName>
</protein>
<sequence>MKKILLFSPLCKPKAVLEVTLPSYLNLKSQGFTYDILLYNDNNIEDSKKYTDNFISQHDNVSLLPNIFNENSAYQKHNWNISLIDRISAIKNKAIEYALKNNYDYIFLVDADLVLNPNTLISLVNAQKHFIFEIFWTMFTNAHYYKPNAWDYHSWVYDSPESIIKLKEPGVYEVGAGGACTLVSRELLARGLNFNRLSNMRFPGEDRHFCTRVQALNEKVYIDTHYPAFHIHNPKLVDEAKQWYETGAKPKLFYSWLTDEWKNNLRRSFEEPKTKIAQVKKGLYLARRAYINYFKKL</sequence>
<dbReference type="EMBL" id="FNCW01000018">
    <property type="protein sequence ID" value="SDH03704.1"/>
    <property type="molecule type" value="Genomic_DNA"/>
</dbReference>
<dbReference type="SUPFAM" id="SSF53448">
    <property type="entry name" value="Nucleotide-diphospho-sugar transferases"/>
    <property type="match status" value="1"/>
</dbReference>
<dbReference type="Proteomes" id="UP000199296">
    <property type="component" value="Unassembled WGS sequence"/>
</dbReference>
<dbReference type="OrthoDB" id="183314at2"/>
<keyword evidence="1" id="KW-0808">Transferase</keyword>
<dbReference type="Gene3D" id="3.90.550.10">
    <property type="entry name" value="Spore Coat Polysaccharide Biosynthesis Protein SpsA, Chain A"/>
    <property type="match status" value="1"/>
</dbReference>
<dbReference type="STRING" id="470826.SAMN04488027_11820"/>
<proteinExistence type="predicted"/>